<dbReference type="Gene3D" id="1.10.1400.10">
    <property type="match status" value="1"/>
</dbReference>
<dbReference type="InterPro" id="IPR043146">
    <property type="entry name" value="Penicillin_amidase_N_B-knob"/>
</dbReference>
<dbReference type="InterPro" id="IPR029055">
    <property type="entry name" value="Ntn_hydrolases_N"/>
</dbReference>
<keyword evidence="4" id="KW-0865">Zymogen</keyword>
<protein>
    <submittedName>
        <fullName evidence="6">Acyl-homoserine-lactone acylase</fullName>
    </submittedName>
</protein>
<dbReference type="PANTHER" id="PTHR34218:SF3">
    <property type="entry name" value="ACYL-HOMOSERINE LACTONE ACYLASE PVDQ"/>
    <property type="match status" value="1"/>
</dbReference>
<dbReference type="SUPFAM" id="SSF56235">
    <property type="entry name" value="N-terminal nucleophile aminohydrolases (Ntn hydrolases)"/>
    <property type="match status" value="1"/>
</dbReference>
<keyword evidence="3" id="KW-0378">Hydrolase</keyword>
<dbReference type="OrthoDB" id="9760084at2"/>
<dbReference type="InterPro" id="IPR002692">
    <property type="entry name" value="S45"/>
</dbReference>
<reference evidence="6 7" key="1">
    <citation type="submission" date="2016-10" db="EMBL/GenBank/DDBJ databases">
        <authorList>
            <person name="de Groot N.N."/>
        </authorList>
    </citation>
    <scope>NUCLEOTIDE SEQUENCE [LARGE SCALE GENOMIC DNA]</scope>
    <source>
        <strain evidence="6 7">DSM 25927</strain>
    </source>
</reference>
<dbReference type="STRING" id="489703.SAMN04488038_11464"/>
<dbReference type="Gene3D" id="2.30.120.10">
    <property type="match status" value="1"/>
</dbReference>
<dbReference type="Pfam" id="PF01804">
    <property type="entry name" value="Penicil_amidase"/>
    <property type="match status" value="1"/>
</dbReference>
<dbReference type="InterPro" id="IPR023343">
    <property type="entry name" value="Penicillin_amidase_dom1"/>
</dbReference>
<evidence type="ECO:0000256" key="4">
    <source>
        <dbReference type="ARBA" id="ARBA00023145"/>
    </source>
</evidence>
<dbReference type="GO" id="GO:0016811">
    <property type="term" value="F:hydrolase activity, acting on carbon-nitrogen (but not peptide) bonds, in linear amides"/>
    <property type="evidence" value="ECO:0007669"/>
    <property type="project" value="InterPro"/>
</dbReference>
<evidence type="ECO:0000313" key="7">
    <source>
        <dbReference type="Proteomes" id="UP000199233"/>
    </source>
</evidence>
<dbReference type="AlphaFoldDB" id="A0A1H9KVV0"/>
<gene>
    <name evidence="6" type="ORF">SAMN04488038_11464</name>
</gene>
<dbReference type="InterPro" id="IPR043147">
    <property type="entry name" value="Penicillin_amidase_A-knob"/>
</dbReference>
<dbReference type="EMBL" id="FOFS01000014">
    <property type="protein sequence ID" value="SER03314.1"/>
    <property type="molecule type" value="Genomic_DNA"/>
</dbReference>
<feature type="signal peptide" evidence="5">
    <location>
        <begin position="1"/>
        <end position="19"/>
    </location>
</feature>
<dbReference type="PANTHER" id="PTHR34218">
    <property type="entry name" value="PEPTIDASE S45 PENICILLIN AMIDASE"/>
    <property type="match status" value="1"/>
</dbReference>
<name>A0A1H9KVV0_9GAMM</name>
<comment type="similarity">
    <text evidence="1">Belongs to the peptidase S45 family.</text>
</comment>
<organism evidence="6 7">
    <name type="scientific">Solimonas aquatica</name>
    <dbReference type="NCBI Taxonomy" id="489703"/>
    <lineage>
        <taxon>Bacteria</taxon>
        <taxon>Pseudomonadati</taxon>
        <taxon>Pseudomonadota</taxon>
        <taxon>Gammaproteobacteria</taxon>
        <taxon>Nevskiales</taxon>
        <taxon>Nevskiaceae</taxon>
        <taxon>Solimonas</taxon>
    </lineage>
</organism>
<accession>A0A1H9KVV0</accession>
<dbReference type="Gene3D" id="3.60.20.10">
    <property type="entry name" value="Glutamine Phosphoribosylpyrophosphate, subunit 1, domain 1"/>
    <property type="match status" value="1"/>
</dbReference>
<proteinExistence type="inferred from homology"/>
<sequence length="795" mass="86081">MSMSCLRTLALLLVPALLAACGSSKPVPPFAATITRSTYGIPHIQARDYPGLGYGYGYAFAEDNLCTLLEDLVTIRGERARYFGRDGSYSIPAVPVTANNVDSDFFWKLMATDAVVAQLKAAARPETAQLTRGYVAGFNRYIRELRAGEHPGRHAACAQAAYLAPISEDDLYRRYFRLSIIASSSVFTSEIAQAQPPPLSGSGSAAPGLAAKAAALQQQPGVLAAFARSKRLGSNMYGLGPEAVQGGGNLLLGNPHFPWSGTERLYIVHLTVPGKMDIMGASLYGVPLVLIGFNDHFAWSHTVSTAYRFTLYELPINPLDPTQYYYEGNTVDMTPVPLTVQVKESDGSISSEQRTLYRSQYGPMLTLSSGGVPVLSWDRLRGYSLRDANAENARLINQFFAWNSAGSLAEFEARHAEVLGVPWVNTVATGPGEHVYYGDISVVPNTPDDLVERCKAPLLSPVIASVAPGLPLLLGNRSDCQWLSDSDAPVPGIFGASHLPTLRRNDYVANMNDSYWLSNPEQPLTGYARIIGDEDTERTLRTRLGIRQIQRRLAGGDGLSGTGFTMAQLQQIALGSEIYSATLGLGAVRSELCPTPLSADIQQACAALGNWDGAARLSSVGTPVWIEFWQRLAGVNNLWVNAYSSSDPVNTPNTLNTANVQVRQALADAQQTLIDHGIGFDTPFGQVQHSGVHQGSAIPIFGSFGEIGAFTVADNDGLSDQGYAVNFGNSYIQTVGWDNGHVHAEGFITYSESTDPASPHYRDFTEAYSQQQWHRFPFTRDEIRAAQISSQNLSE</sequence>
<keyword evidence="7" id="KW-1185">Reference proteome</keyword>
<dbReference type="GO" id="GO:0017000">
    <property type="term" value="P:antibiotic biosynthetic process"/>
    <property type="evidence" value="ECO:0007669"/>
    <property type="project" value="InterPro"/>
</dbReference>
<evidence type="ECO:0000256" key="3">
    <source>
        <dbReference type="ARBA" id="ARBA00022801"/>
    </source>
</evidence>
<evidence type="ECO:0000313" key="6">
    <source>
        <dbReference type="EMBL" id="SER03314.1"/>
    </source>
</evidence>
<feature type="chain" id="PRO_5011634686" evidence="5">
    <location>
        <begin position="20"/>
        <end position="795"/>
    </location>
</feature>
<dbReference type="Proteomes" id="UP000199233">
    <property type="component" value="Unassembled WGS sequence"/>
</dbReference>
<evidence type="ECO:0000256" key="5">
    <source>
        <dbReference type="SAM" id="SignalP"/>
    </source>
</evidence>
<dbReference type="PROSITE" id="PS51257">
    <property type="entry name" value="PROKAR_LIPOPROTEIN"/>
    <property type="match status" value="1"/>
</dbReference>
<keyword evidence="2 5" id="KW-0732">Signal</keyword>
<evidence type="ECO:0000256" key="1">
    <source>
        <dbReference type="ARBA" id="ARBA00006586"/>
    </source>
</evidence>
<dbReference type="Gene3D" id="1.10.439.10">
    <property type="entry name" value="Penicillin Amidohydrolase, domain 1"/>
    <property type="match status" value="1"/>
</dbReference>
<evidence type="ECO:0000256" key="2">
    <source>
        <dbReference type="ARBA" id="ARBA00022729"/>
    </source>
</evidence>